<evidence type="ECO:0000256" key="3">
    <source>
        <dbReference type="ARBA" id="ARBA00022723"/>
    </source>
</evidence>
<comment type="similarity">
    <text evidence="1 7">Belongs to the VPS36 family.</text>
</comment>
<reference evidence="9 10" key="1">
    <citation type="journal article" date="2015" name="Fungal Genet. Biol.">
        <title>Evolution of novel wood decay mechanisms in Agaricales revealed by the genome sequences of Fistulina hepatica and Cylindrobasidium torrendii.</title>
        <authorList>
            <person name="Floudas D."/>
            <person name="Held B.W."/>
            <person name="Riley R."/>
            <person name="Nagy L.G."/>
            <person name="Koehler G."/>
            <person name="Ransdell A.S."/>
            <person name="Younus H."/>
            <person name="Chow J."/>
            <person name="Chiniquy J."/>
            <person name="Lipzen A."/>
            <person name="Tritt A."/>
            <person name="Sun H."/>
            <person name="Haridas S."/>
            <person name="LaButti K."/>
            <person name="Ohm R.A."/>
            <person name="Kues U."/>
            <person name="Blanchette R.A."/>
            <person name="Grigoriev I.V."/>
            <person name="Minto R.E."/>
            <person name="Hibbett D.S."/>
        </authorList>
    </citation>
    <scope>NUCLEOTIDE SEQUENCE [LARGE SCALE GENOMIC DNA]</scope>
    <source>
        <strain evidence="9 10">ATCC 64428</strain>
    </source>
</reference>
<dbReference type="PANTHER" id="PTHR13128:SF12">
    <property type="entry name" value="VACUOLAR PROTEIN-SORTING-ASSOCIATED PROTEIN 36"/>
    <property type="match status" value="1"/>
</dbReference>
<gene>
    <name evidence="9" type="ORF">FISHEDRAFT_67272</name>
</gene>
<keyword evidence="7" id="KW-0967">Endosome</keyword>
<keyword evidence="2 7" id="KW-0813">Transport</keyword>
<dbReference type="SUPFAM" id="SSF46785">
    <property type="entry name" value="Winged helix' DNA-binding domain"/>
    <property type="match status" value="1"/>
</dbReference>
<proteinExistence type="inferred from homology"/>
<evidence type="ECO:0000256" key="7">
    <source>
        <dbReference type="RuleBase" id="RU367095"/>
    </source>
</evidence>
<keyword evidence="10" id="KW-1185">Reference proteome</keyword>
<dbReference type="Pfam" id="PF11605">
    <property type="entry name" value="Vps36_ESCRT-II"/>
    <property type="match status" value="1"/>
</dbReference>
<keyword evidence="7" id="KW-0963">Cytoplasm</keyword>
<keyword evidence="3" id="KW-0479">Metal-binding</keyword>
<feature type="domain" description="GLUE N-terminal" evidence="8">
    <location>
        <begin position="8"/>
        <end position="256"/>
    </location>
</feature>
<evidence type="ECO:0000256" key="2">
    <source>
        <dbReference type="ARBA" id="ARBA00022448"/>
    </source>
</evidence>
<organism evidence="9 10">
    <name type="scientific">Fistulina hepatica ATCC 64428</name>
    <dbReference type="NCBI Taxonomy" id="1128425"/>
    <lineage>
        <taxon>Eukaryota</taxon>
        <taxon>Fungi</taxon>
        <taxon>Dikarya</taxon>
        <taxon>Basidiomycota</taxon>
        <taxon>Agaricomycotina</taxon>
        <taxon>Agaricomycetes</taxon>
        <taxon>Agaricomycetidae</taxon>
        <taxon>Agaricales</taxon>
        <taxon>Fistulinaceae</taxon>
        <taxon>Fistulina</taxon>
    </lineage>
</organism>
<dbReference type="Pfam" id="PF04157">
    <property type="entry name" value="EAP30"/>
    <property type="match status" value="1"/>
</dbReference>
<dbReference type="Gene3D" id="2.30.29.30">
    <property type="entry name" value="Pleckstrin-homology domain (PH domain)/Phosphotyrosine-binding domain (PTB)"/>
    <property type="match status" value="1"/>
</dbReference>
<dbReference type="Gene3D" id="4.10.1060.10">
    <property type="entry name" value="Zinc finger, RanBP2-type"/>
    <property type="match status" value="1"/>
</dbReference>
<dbReference type="GO" id="GO:0043130">
    <property type="term" value="F:ubiquitin binding"/>
    <property type="evidence" value="ECO:0007669"/>
    <property type="project" value="UniProtKB-UniRule"/>
</dbReference>
<dbReference type="SMART" id="SM00547">
    <property type="entry name" value="ZnF_RBZ"/>
    <property type="match status" value="2"/>
</dbReference>
<dbReference type="GO" id="GO:0008270">
    <property type="term" value="F:zinc ion binding"/>
    <property type="evidence" value="ECO:0007669"/>
    <property type="project" value="UniProtKB-KW"/>
</dbReference>
<dbReference type="GO" id="GO:0043328">
    <property type="term" value="P:protein transport to vacuole involved in ubiquitin-dependent protein catabolic process via the multivesicular body sorting pathway"/>
    <property type="evidence" value="ECO:0007669"/>
    <property type="project" value="UniProtKB-UniRule"/>
</dbReference>
<comment type="subunit">
    <text evidence="7">Component of the endosomal sorting complex required for transport II (ESCRT-II).</text>
</comment>
<protein>
    <recommendedName>
        <fullName evidence="7">Vacuolar protein-sorting-associated protein 36</fullName>
    </recommendedName>
    <alternativeName>
        <fullName evidence="7">ESCRT-II complex subunit VPS36</fullName>
    </alternativeName>
</protein>
<keyword evidence="4" id="KW-0863">Zinc-finger</keyword>
<evidence type="ECO:0000256" key="4">
    <source>
        <dbReference type="ARBA" id="ARBA00022771"/>
    </source>
</evidence>
<dbReference type="Gene3D" id="1.10.10.10">
    <property type="entry name" value="Winged helix-like DNA-binding domain superfamily/Winged helix DNA-binding domain"/>
    <property type="match status" value="2"/>
</dbReference>
<evidence type="ECO:0000259" key="8">
    <source>
        <dbReference type="PROSITE" id="PS51495"/>
    </source>
</evidence>
<comment type="function">
    <text evidence="7">Component of the ESCRT-II complex (endosomal sorting complex required for transport II), which is required for multivesicular body (MVB) formation and sorting of endosomal cargo proteins into MVBs.</text>
</comment>
<dbReference type="PROSITE" id="PS51495">
    <property type="entry name" value="GLUE"/>
    <property type="match status" value="1"/>
</dbReference>
<dbReference type="InterPro" id="IPR040608">
    <property type="entry name" value="Snf8/Vps36"/>
</dbReference>
<dbReference type="SUPFAM" id="SSF50729">
    <property type="entry name" value="PH domain-like"/>
    <property type="match status" value="2"/>
</dbReference>
<dbReference type="EMBL" id="KN882064">
    <property type="protein sequence ID" value="KIY44855.1"/>
    <property type="molecule type" value="Genomic_DNA"/>
</dbReference>
<dbReference type="OrthoDB" id="271448at2759"/>
<evidence type="ECO:0000256" key="5">
    <source>
        <dbReference type="ARBA" id="ARBA00022833"/>
    </source>
</evidence>
<sequence length="515" mass="55369">MLPLSKPVNGTIPVQALLYDKESLYAEQDGVGIYNGQQKSDEHQNGTVYVSSHRLFYIDALKPHRHSFELDLSCVTRTEYYAGLFTSSSKITLFLSQDIDDDLATSEEQSWTCEVCDYKNPPSLVPGTSKVCALCGVPRSSSETVLHRSSSMPTSSPVASLATAEGGSTTEIACSACTFLNHSSMHVCEICGTVLPHTRHPDISMKSAPSSRPVSPYPGGEALVKLSFRKGGDKQFYTLLKRSLQGKAWESAGILQTVETSAQGQASGMKDALKDIDALMIKARDMVQLAADLNERLTAATAERSSSLSSSSNTEPESATFIRSSLAQLGLQMENTPVTQDMVKDERRWIDELARELARVLQGGNGGLMASRGIIALDEVWGGWNRARGVALIPPSTLLQIIPQLAAHTRPPVTSRVLSSGLTVLHTPPFSHAAFSARLLVLLDSVGPQNALAIARSEGVTIGLVTEMILAVEADGAIARDDSNTSISGSSGGLGGSEIRWWPNMLRDYVWDGCP</sequence>
<dbReference type="Gene3D" id="2.30.30.380">
    <property type="entry name" value="Zn-finger domain of Sec23/24"/>
    <property type="match status" value="1"/>
</dbReference>
<evidence type="ECO:0000313" key="10">
    <source>
        <dbReference type="Proteomes" id="UP000054144"/>
    </source>
</evidence>
<name>A0A0D7A2B2_9AGAR</name>
<accession>A0A0D7A2B2</accession>
<keyword evidence="5" id="KW-0862">Zinc</keyword>
<keyword evidence="6 7" id="KW-0653">Protein transport</keyword>
<dbReference type="PANTHER" id="PTHR13128">
    <property type="entry name" value="VACUOLAR PROTEIN-SORTING-ASSOCIATED PROTEIN 36"/>
    <property type="match status" value="1"/>
</dbReference>
<dbReference type="InterPro" id="IPR036388">
    <property type="entry name" value="WH-like_DNA-bd_sf"/>
</dbReference>
<dbReference type="InterPro" id="IPR001876">
    <property type="entry name" value="Znf_RanBP2"/>
</dbReference>
<dbReference type="InterPro" id="IPR036390">
    <property type="entry name" value="WH_DNA-bd_sf"/>
</dbReference>
<evidence type="ECO:0000256" key="6">
    <source>
        <dbReference type="ARBA" id="ARBA00022927"/>
    </source>
</evidence>
<dbReference type="InterPro" id="IPR021648">
    <property type="entry name" value="GLUE_dom"/>
</dbReference>
<dbReference type="InterPro" id="IPR037855">
    <property type="entry name" value="Vps36"/>
</dbReference>
<dbReference type="InterPro" id="IPR011993">
    <property type="entry name" value="PH-like_dom_sf"/>
</dbReference>
<dbReference type="GO" id="GO:0000814">
    <property type="term" value="C:ESCRT II complex"/>
    <property type="evidence" value="ECO:0007669"/>
    <property type="project" value="UniProtKB-UniRule"/>
</dbReference>
<evidence type="ECO:0000256" key="1">
    <source>
        <dbReference type="ARBA" id="ARBA00009697"/>
    </source>
</evidence>
<evidence type="ECO:0000313" key="9">
    <source>
        <dbReference type="EMBL" id="KIY44855.1"/>
    </source>
</evidence>
<dbReference type="AlphaFoldDB" id="A0A0D7A2B2"/>
<dbReference type="Proteomes" id="UP000054144">
    <property type="component" value="Unassembled WGS sequence"/>
</dbReference>
<dbReference type="Gene3D" id="6.10.140.260">
    <property type="match status" value="1"/>
</dbReference>
<dbReference type="GO" id="GO:0032266">
    <property type="term" value="F:phosphatidylinositol-3-phosphate binding"/>
    <property type="evidence" value="ECO:0007669"/>
    <property type="project" value="UniProtKB-UniRule"/>
</dbReference>
<comment type="subcellular location">
    <subcellularLocation>
        <location evidence="7">Cytoplasm</location>
    </subcellularLocation>
    <subcellularLocation>
        <location evidence="7">Endosome</location>
    </subcellularLocation>
</comment>
<dbReference type="GO" id="GO:0031902">
    <property type="term" value="C:late endosome membrane"/>
    <property type="evidence" value="ECO:0007669"/>
    <property type="project" value="UniProtKB-UniRule"/>
</dbReference>